<organism evidence="1 2">
    <name type="scientific">Priestia aryabhattai</name>
    <name type="common">Bacillus aryabhattai</name>
    <dbReference type="NCBI Taxonomy" id="412384"/>
    <lineage>
        <taxon>Bacteria</taxon>
        <taxon>Bacillati</taxon>
        <taxon>Bacillota</taxon>
        <taxon>Bacilli</taxon>
        <taxon>Bacillales</taxon>
        <taxon>Bacillaceae</taxon>
        <taxon>Priestia</taxon>
    </lineage>
</organism>
<proteinExistence type="predicted"/>
<evidence type="ECO:0000313" key="1">
    <source>
        <dbReference type="EMBL" id="MDU9693326.1"/>
    </source>
</evidence>
<dbReference type="Pfam" id="PF05315">
    <property type="entry name" value="ICEA"/>
    <property type="match status" value="1"/>
</dbReference>
<dbReference type="AlphaFoldDB" id="A0AAX6NC66"/>
<dbReference type="RefSeq" id="WP_316910554.1">
    <property type="nucleotide sequence ID" value="NZ_JAPTGD010000002.1"/>
</dbReference>
<dbReference type="Proteomes" id="UP001269400">
    <property type="component" value="Unassembled WGS sequence"/>
</dbReference>
<evidence type="ECO:0000313" key="2">
    <source>
        <dbReference type="Proteomes" id="UP001269400"/>
    </source>
</evidence>
<reference evidence="1" key="1">
    <citation type="journal article" date="2022" name="J Environ Chem Eng">
        <title>Biodegradation of petroleum oil using a constructed nonpathogenic and heavy metal-tolerant bacterial consortium isolated from marine sponges.</title>
        <authorList>
            <person name="Dechsakulwatana C."/>
            <person name="Rungsihiranrut A."/>
            <person name="Muangchinda C."/>
            <person name="Ningthoujam R."/>
            <person name="Klankeo P."/>
            <person name="Pinyakong O."/>
        </authorList>
    </citation>
    <scope>NUCLEOTIDE SEQUENCE</scope>
    <source>
        <strain evidence="1">TL01-2</strain>
    </source>
</reference>
<sequence>MPKKKTKLEMFEYIYSKEIKTGSWITKDEMAENGFFPKNNTNGRDIRFIKRKYDLEIITVGTREARFRIVGTKAMLLRRPISKKIKDFFTNKRCVLTGTRSSIEVDHKNGRYNDKRVLSTKTQTVNDFQPLTKVANNIKREHCRKCAATNKKFDAKELGYLVSTLDGNLVHNNKSSGCEGCFFYDVTGFKEDYNTVLSTCFGTNNPFTEEGFHEYYKKLSKRNSSGP</sequence>
<protein>
    <recommendedName>
        <fullName evidence="3">HNH endonuclease</fullName>
    </recommendedName>
</protein>
<dbReference type="EMBL" id="JAPTGD010000002">
    <property type="protein sequence ID" value="MDU9693326.1"/>
    <property type="molecule type" value="Genomic_DNA"/>
</dbReference>
<comment type="caution">
    <text evidence="1">The sequence shown here is derived from an EMBL/GenBank/DDBJ whole genome shotgun (WGS) entry which is preliminary data.</text>
</comment>
<name>A0AAX6NC66_PRIAR</name>
<gene>
    <name evidence="1" type="ORF">O0Q50_19325</name>
</gene>
<reference evidence="1" key="2">
    <citation type="submission" date="2022-12" db="EMBL/GenBank/DDBJ databases">
        <authorList>
            <person name="Dechsakulwatana C."/>
            <person name="Rungsihiranrut A."/>
            <person name="Muangchinda C."/>
            <person name="Ningthoujam R."/>
            <person name="Klankeo P."/>
            <person name="Pinyakong O."/>
        </authorList>
    </citation>
    <scope>NUCLEOTIDE SEQUENCE</scope>
    <source>
        <strain evidence="1">TL01-2</strain>
    </source>
</reference>
<accession>A0AAX6NC66</accession>
<evidence type="ECO:0008006" key="3">
    <source>
        <dbReference type="Google" id="ProtNLM"/>
    </source>
</evidence>
<dbReference type="InterPro" id="IPR007979">
    <property type="entry name" value="NlaIII/ICEA1"/>
</dbReference>